<dbReference type="OrthoDB" id="2428176at2759"/>
<gene>
    <name evidence="2" type="ORF">BGW38_000678</name>
</gene>
<keyword evidence="3" id="KW-1185">Reference proteome</keyword>
<dbReference type="PANTHER" id="PTHR23353:SF23">
    <property type="entry name" value="PROTEIN HAIRLESS"/>
    <property type="match status" value="1"/>
</dbReference>
<proteinExistence type="predicted"/>
<protein>
    <submittedName>
        <fullName evidence="2">Uncharacterized protein</fullName>
    </submittedName>
</protein>
<dbReference type="PANTHER" id="PTHR23353">
    <property type="entry name" value="RAB-GAP/TBC-RELATED"/>
    <property type="match status" value="1"/>
</dbReference>
<dbReference type="EMBL" id="JAABOA010001198">
    <property type="protein sequence ID" value="KAF9582074.1"/>
    <property type="molecule type" value="Genomic_DNA"/>
</dbReference>
<name>A0A9P6FV53_9FUNG</name>
<reference evidence="2" key="1">
    <citation type="journal article" date="2020" name="Fungal Divers.">
        <title>Resolving the Mortierellaceae phylogeny through synthesis of multi-gene phylogenetics and phylogenomics.</title>
        <authorList>
            <person name="Vandepol N."/>
            <person name="Liber J."/>
            <person name="Desiro A."/>
            <person name="Na H."/>
            <person name="Kennedy M."/>
            <person name="Barry K."/>
            <person name="Grigoriev I.V."/>
            <person name="Miller A.N."/>
            <person name="O'Donnell K."/>
            <person name="Stajich J.E."/>
            <person name="Bonito G."/>
        </authorList>
    </citation>
    <scope>NUCLEOTIDE SEQUENCE</scope>
    <source>
        <strain evidence="2">KOD1015</strain>
    </source>
</reference>
<dbReference type="Proteomes" id="UP000780801">
    <property type="component" value="Unassembled WGS sequence"/>
</dbReference>
<evidence type="ECO:0000313" key="2">
    <source>
        <dbReference type="EMBL" id="KAF9582074.1"/>
    </source>
</evidence>
<dbReference type="AlphaFoldDB" id="A0A9P6FV53"/>
<evidence type="ECO:0000256" key="1">
    <source>
        <dbReference type="SAM" id="MobiDB-lite"/>
    </source>
</evidence>
<feature type="region of interest" description="Disordered" evidence="1">
    <location>
        <begin position="550"/>
        <end position="575"/>
    </location>
</feature>
<dbReference type="InterPro" id="IPR053019">
    <property type="entry name" value="GATA_zinc_finger"/>
</dbReference>
<sequence>MKYSAEFTFTGAMKCSILFCTEGQYGCGCDTCKSWLKCETGVFVDQEGCTFGRINFEKSTETQVHDICSHHVMYMNLVPFEGENGRKMEELDIRVSGGDLGGTWTDTVMVDGHECTVKIRVFDSANPNTVTKVASKLQIDFRGGKKCKLAFTSLTGCGCEDCKWWSQWEKGTFADDPNIKYGVIHFENSPMTETYNLCPNYVIAMNLTSFDDEVARNAADLDVVISGNDIGGSWEDQVEIDGQTNAIKAKVYVVGTTSVSAQNSSSFAKKTRTLQFDFTGPKKCKMVFTVTRGCGCLTCRWWSKYETATFTDESERNYGVIFFESSPYTTTFDICSRHEMHMNLVPFDTDSNKAEDLDVVVTGDMIGRSYSDTVDIDGESNKVVVKVLKGRKAARTISASQQAYNKLEFEFTGDKKCRVLITPDPEGDCECEKCVWWQQYFTNSFTDDPSIKYTYIDFETSPSTQTFSLCSSSVMFMNLVPFDDTTDRNAADLDLQVYGSDIGCSWTDTVTIDGTENVVKIKIFTPPAPINTTTTAAATTAVAATATATVNNNNNNNNNNNHNNNSNRNNNSHHNNQNAAYQRALQFQTLRLREAQIQQARYQNYQAAWGFGQTIGEGIGAIVGNMMAQQ</sequence>
<accession>A0A9P6FV53</accession>
<evidence type="ECO:0000313" key="3">
    <source>
        <dbReference type="Proteomes" id="UP000780801"/>
    </source>
</evidence>
<organism evidence="2 3">
    <name type="scientific">Lunasporangiospora selenospora</name>
    <dbReference type="NCBI Taxonomy" id="979761"/>
    <lineage>
        <taxon>Eukaryota</taxon>
        <taxon>Fungi</taxon>
        <taxon>Fungi incertae sedis</taxon>
        <taxon>Mucoromycota</taxon>
        <taxon>Mortierellomycotina</taxon>
        <taxon>Mortierellomycetes</taxon>
        <taxon>Mortierellales</taxon>
        <taxon>Mortierellaceae</taxon>
        <taxon>Lunasporangiospora</taxon>
    </lineage>
</organism>
<comment type="caution">
    <text evidence="2">The sequence shown here is derived from an EMBL/GenBank/DDBJ whole genome shotgun (WGS) entry which is preliminary data.</text>
</comment>